<protein>
    <submittedName>
        <fullName evidence="1">Uncharacterized protein</fullName>
    </submittedName>
</protein>
<name>A0ACB7RNX2_HYAAI</name>
<reference evidence="1" key="1">
    <citation type="submission" date="2020-05" db="EMBL/GenBank/DDBJ databases">
        <title>Large-scale comparative analyses of tick genomes elucidate their genetic diversity and vector capacities.</title>
        <authorList>
            <person name="Jia N."/>
            <person name="Wang J."/>
            <person name="Shi W."/>
            <person name="Du L."/>
            <person name="Sun Y."/>
            <person name="Zhan W."/>
            <person name="Jiang J."/>
            <person name="Wang Q."/>
            <person name="Zhang B."/>
            <person name="Ji P."/>
            <person name="Sakyi L.B."/>
            <person name="Cui X."/>
            <person name="Yuan T."/>
            <person name="Jiang B."/>
            <person name="Yang W."/>
            <person name="Lam T.T.-Y."/>
            <person name="Chang Q."/>
            <person name="Ding S."/>
            <person name="Wang X."/>
            <person name="Zhu J."/>
            <person name="Ruan X."/>
            <person name="Zhao L."/>
            <person name="Wei J."/>
            <person name="Que T."/>
            <person name="Du C."/>
            <person name="Cheng J."/>
            <person name="Dai P."/>
            <person name="Han X."/>
            <person name="Huang E."/>
            <person name="Gao Y."/>
            <person name="Liu J."/>
            <person name="Shao H."/>
            <person name="Ye R."/>
            <person name="Li L."/>
            <person name="Wei W."/>
            <person name="Wang X."/>
            <person name="Wang C."/>
            <person name="Yang T."/>
            <person name="Huo Q."/>
            <person name="Li W."/>
            <person name="Guo W."/>
            <person name="Chen H."/>
            <person name="Zhou L."/>
            <person name="Ni X."/>
            <person name="Tian J."/>
            <person name="Zhou Y."/>
            <person name="Sheng Y."/>
            <person name="Liu T."/>
            <person name="Pan Y."/>
            <person name="Xia L."/>
            <person name="Li J."/>
            <person name="Zhao F."/>
            <person name="Cao W."/>
        </authorList>
    </citation>
    <scope>NUCLEOTIDE SEQUENCE</scope>
    <source>
        <strain evidence="1">Hyas-2018</strain>
    </source>
</reference>
<dbReference type="EMBL" id="CM023488">
    <property type="protein sequence ID" value="KAH6924190.1"/>
    <property type="molecule type" value="Genomic_DNA"/>
</dbReference>
<dbReference type="Proteomes" id="UP000821845">
    <property type="component" value="Chromosome 8"/>
</dbReference>
<comment type="caution">
    <text evidence="1">The sequence shown here is derived from an EMBL/GenBank/DDBJ whole genome shotgun (WGS) entry which is preliminary data.</text>
</comment>
<organism evidence="1 2">
    <name type="scientific">Hyalomma asiaticum</name>
    <name type="common">Tick</name>
    <dbReference type="NCBI Taxonomy" id="266040"/>
    <lineage>
        <taxon>Eukaryota</taxon>
        <taxon>Metazoa</taxon>
        <taxon>Ecdysozoa</taxon>
        <taxon>Arthropoda</taxon>
        <taxon>Chelicerata</taxon>
        <taxon>Arachnida</taxon>
        <taxon>Acari</taxon>
        <taxon>Parasitiformes</taxon>
        <taxon>Ixodida</taxon>
        <taxon>Ixodoidea</taxon>
        <taxon>Ixodidae</taxon>
        <taxon>Hyalomminae</taxon>
        <taxon>Hyalomma</taxon>
    </lineage>
</organism>
<accession>A0ACB7RNX2</accession>
<sequence length="108" mass="11592">MADSGWPTNAAPEHSTPAEGNRRKSANGTQRLPSELMAGGTSGHPLPEASSIPRVSRRFPNLLGLNSASSVGYVVRQALRTRRMLATFGRIHRFSRCITSCSVGCIRG</sequence>
<evidence type="ECO:0000313" key="1">
    <source>
        <dbReference type="EMBL" id="KAH6924190.1"/>
    </source>
</evidence>
<keyword evidence="2" id="KW-1185">Reference proteome</keyword>
<proteinExistence type="predicted"/>
<gene>
    <name evidence="1" type="ORF">HPB50_013571</name>
</gene>
<evidence type="ECO:0000313" key="2">
    <source>
        <dbReference type="Proteomes" id="UP000821845"/>
    </source>
</evidence>